<evidence type="ECO:0000256" key="6">
    <source>
        <dbReference type="ARBA" id="ARBA00022989"/>
    </source>
</evidence>
<feature type="transmembrane region" description="Helical" evidence="8">
    <location>
        <begin position="173"/>
        <end position="193"/>
    </location>
</feature>
<proteinExistence type="inferred from homology"/>
<feature type="transmembrane region" description="Helical" evidence="8">
    <location>
        <begin position="96"/>
        <end position="115"/>
    </location>
</feature>
<evidence type="ECO:0000256" key="8">
    <source>
        <dbReference type="SAM" id="Phobius"/>
    </source>
</evidence>
<feature type="transmembrane region" description="Helical" evidence="8">
    <location>
        <begin position="267"/>
        <end position="287"/>
    </location>
</feature>
<evidence type="ECO:0000256" key="5">
    <source>
        <dbReference type="ARBA" id="ARBA00022692"/>
    </source>
</evidence>
<dbReference type="InterPro" id="IPR004776">
    <property type="entry name" value="Mem_transp_PIN-like"/>
</dbReference>
<keyword evidence="4" id="KW-1003">Cell membrane</keyword>
<reference evidence="10" key="1">
    <citation type="submission" date="2017-02" db="EMBL/GenBank/DDBJ databases">
        <authorList>
            <person name="Varghese N."/>
            <person name="Submissions S."/>
        </authorList>
    </citation>
    <scope>NUCLEOTIDE SEQUENCE [LARGE SCALE GENOMIC DNA]</scope>
    <source>
        <strain evidence="10">USBA 369</strain>
    </source>
</reference>
<dbReference type="Gene3D" id="1.20.1530.20">
    <property type="match status" value="1"/>
</dbReference>
<accession>A0A1T4RSF4</accession>
<evidence type="ECO:0000313" key="9">
    <source>
        <dbReference type="EMBL" id="SKA18786.1"/>
    </source>
</evidence>
<feature type="transmembrane region" description="Helical" evidence="8">
    <location>
        <begin position="6"/>
        <end position="22"/>
    </location>
</feature>
<dbReference type="PANTHER" id="PTHR36838:SF3">
    <property type="entry name" value="TRANSPORTER AUXIN EFFLUX CARRIER EC FAMILY"/>
    <property type="match status" value="1"/>
</dbReference>
<evidence type="ECO:0000256" key="2">
    <source>
        <dbReference type="ARBA" id="ARBA00010145"/>
    </source>
</evidence>
<evidence type="ECO:0000256" key="1">
    <source>
        <dbReference type="ARBA" id="ARBA00004651"/>
    </source>
</evidence>
<feature type="transmembrane region" description="Helical" evidence="8">
    <location>
        <begin position="205"/>
        <end position="225"/>
    </location>
</feature>
<dbReference type="InterPro" id="IPR038770">
    <property type="entry name" value="Na+/solute_symporter_sf"/>
</dbReference>
<dbReference type="GO" id="GO:0005886">
    <property type="term" value="C:plasma membrane"/>
    <property type="evidence" value="ECO:0007669"/>
    <property type="project" value="UniProtKB-SubCell"/>
</dbReference>
<comment type="subcellular location">
    <subcellularLocation>
        <location evidence="1">Cell membrane</location>
        <topology evidence="1">Multi-pass membrane protein</topology>
    </subcellularLocation>
</comment>
<keyword evidence="7 8" id="KW-0472">Membrane</keyword>
<dbReference type="PANTHER" id="PTHR36838">
    <property type="entry name" value="AUXIN EFFLUX CARRIER FAMILY PROTEIN"/>
    <property type="match status" value="1"/>
</dbReference>
<feature type="transmembrane region" description="Helical" evidence="8">
    <location>
        <begin position="127"/>
        <end position="152"/>
    </location>
</feature>
<dbReference type="Proteomes" id="UP000190135">
    <property type="component" value="Unassembled WGS sequence"/>
</dbReference>
<protein>
    <recommendedName>
        <fullName evidence="11">Permease</fullName>
    </recommendedName>
</protein>
<feature type="transmembrane region" description="Helical" evidence="8">
    <location>
        <begin position="237"/>
        <end position="255"/>
    </location>
</feature>
<sequence length="317" mass="33250">MQTIFNVIVPIFGLIAIGYAVARLKILSHEKGDALTSFVFMIGVPSLLFHTLAGSEMKAANPLLLWAVYFGCVAINWTIASILVRKIAGADRRKSVIAGVAASAKNGVFVGIPAVELAYGQPGLQVLLLIIAVHLPVIMMTSTILTEWAAVVDAREPGRNPVPMSSGGALRRVAKNLGTNPLVIGLALGAVWFTFGLPLGPLDEITASLGRTASPLALFALGMSLDRYSVRGDIASTLIASTLSIVLLPVLVYFVGSQVLSPLWLKVAVLMAACPAGINCYVLAGYFGSGQRMAAATILITTLASVFGLSFWLTALG</sequence>
<keyword evidence="3" id="KW-0813">Transport</keyword>
<evidence type="ECO:0008006" key="11">
    <source>
        <dbReference type="Google" id="ProtNLM"/>
    </source>
</evidence>
<organism evidence="9 10">
    <name type="scientific">Consotaella salsifontis</name>
    <dbReference type="NCBI Taxonomy" id="1365950"/>
    <lineage>
        <taxon>Bacteria</taxon>
        <taxon>Pseudomonadati</taxon>
        <taxon>Pseudomonadota</taxon>
        <taxon>Alphaproteobacteria</taxon>
        <taxon>Hyphomicrobiales</taxon>
        <taxon>Aurantimonadaceae</taxon>
        <taxon>Consotaella</taxon>
    </lineage>
</organism>
<dbReference type="RefSeq" id="WP_078708711.1">
    <property type="nucleotide sequence ID" value="NZ_FUXL01000007.1"/>
</dbReference>
<feature type="transmembrane region" description="Helical" evidence="8">
    <location>
        <begin position="64"/>
        <end position="84"/>
    </location>
</feature>
<gene>
    <name evidence="9" type="ORF">SAMN05428963_107223</name>
</gene>
<evidence type="ECO:0000256" key="4">
    <source>
        <dbReference type="ARBA" id="ARBA00022475"/>
    </source>
</evidence>
<dbReference type="AlphaFoldDB" id="A0A1T4RSF4"/>
<keyword evidence="5 8" id="KW-0812">Transmembrane</keyword>
<feature type="transmembrane region" description="Helical" evidence="8">
    <location>
        <begin position="294"/>
        <end position="315"/>
    </location>
</feature>
<feature type="transmembrane region" description="Helical" evidence="8">
    <location>
        <begin position="34"/>
        <end position="52"/>
    </location>
</feature>
<evidence type="ECO:0000256" key="3">
    <source>
        <dbReference type="ARBA" id="ARBA00022448"/>
    </source>
</evidence>
<name>A0A1T4RSF4_9HYPH</name>
<dbReference type="Pfam" id="PF03547">
    <property type="entry name" value="Mem_trans"/>
    <property type="match status" value="1"/>
</dbReference>
<dbReference type="STRING" id="1365950.SAMN05428963_107223"/>
<dbReference type="GO" id="GO:0055085">
    <property type="term" value="P:transmembrane transport"/>
    <property type="evidence" value="ECO:0007669"/>
    <property type="project" value="InterPro"/>
</dbReference>
<comment type="similarity">
    <text evidence="2">Belongs to the auxin efflux carrier (TC 2.A.69) family.</text>
</comment>
<dbReference type="OrthoDB" id="9810457at2"/>
<evidence type="ECO:0000313" key="10">
    <source>
        <dbReference type="Proteomes" id="UP000190135"/>
    </source>
</evidence>
<keyword evidence="6 8" id="KW-1133">Transmembrane helix</keyword>
<evidence type="ECO:0000256" key="7">
    <source>
        <dbReference type="ARBA" id="ARBA00023136"/>
    </source>
</evidence>
<keyword evidence="10" id="KW-1185">Reference proteome</keyword>
<dbReference type="EMBL" id="FUXL01000007">
    <property type="protein sequence ID" value="SKA18786.1"/>
    <property type="molecule type" value="Genomic_DNA"/>
</dbReference>